<evidence type="ECO:0000313" key="3">
    <source>
        <dbReference type="Proteomes" id="UP000068250"/>
    </source>
</evidence>
<dbReference type="SUPFAM" id="SSF75169">
    <property type="entry name" value="DsrEFH-like"/>
    <property type="match status" value="1"/>
</dbReference>
<proteinExistence type="predicted"/>
<dbReference type="Proteomes" id="UP000068250">
    <property type="component" value="Chromosome I"/>
</dbReference>
<reference evidence="2 4" key="3">
    <citation type="journal article" date="2020" name="Int. J. Syst. Evol. Microbiol.">
        <title>Novel acetic acid bacteria from cider fermentations: Acetobacter conturbans sp. nov. and Acetobacter fallax sp. nov.</title>
        <authorList>
            <person name="Sombolestani A.S."/>
            <person name="Cleenwerck I."/>
            <person name="Cnockaert M."/>
            <person name="Borremans W."/>
            <person name="Wieme A.D."/>
            <person name="De Vuyst L."/>
            <person name="Vandamme P."/>
        </authorList>
    </citation>
    <scope>NUCLEOTIDE SEQUENCE [LARGE SCALE GENOMIC DNA]</scope>
    <source>
        <strain evidence="2 4">LMG 23848</strain>
    </source>
</reference>
<dbReference type="InterPro" id="IPR027396">
    <property type="entry name" value="DsrEFH-like"/>
</dbReference>
<dbReference type="RefSeq" id="WP_059023302.1">
    <property type="nucleotide sequence ID" value="NZ_LN609302.1"/>
</dbReference>
<dbReference type="EMBL" id="WOTE01000001">
    <property type="protein sequence ID" value="NHO38712.1"/>
    <property type="molecule type" value="Genomic_DNA"/>
</dbReference>
<organism evidence="1 3">
    <name type="scientific">Acetobacter ghanensis</name>
    <dbReference type="NCBI Taxonomy" id="431306"/>
    <lineage>
        <taxon>Bacteria</taxon>
        <taxon>Pseudomonadati</taxon>
        <taxon>Pseudomonadota</taxon>
        <taxon>Alphaproteobacteria</taxon>
        <taxon>Acetobacterales</taxon>
        <taxon>Acetobacteraceae</taxon>
        <taxon>Acetobacter</taxon>
    </lineage>
</organism>
<name>A0A0U5BHU3_9PROT</name>
<sequence length="131" mass="13866">MVDALAKPFDLALVIVEARYERLHAAYMLAATAAAMGQNVLLFGMGAGVCAFSRDWHGLEDGAAAQKREQAGVAGLDVLREAMVDMGATFMVCDSGVKTMGLVAQDLLPEVETVGLPSFFDRAGAARQLVF</sequence>
<dbReference type="PANTHER" id="PTHR34655:SF2">
    <property type="entry name" value="PEROXIREDOXIN FAMILY PROTEIN"/>
    <property type="match status" value="1"/>
</dbReference>
<evidence type="ECO:0000313" key="1">
    <source>
        <dbReference type="EMBL" id="CEF55034.1"/>
    </source>
</evidence>
<dbReference type="PANTHER" id="PTHR34655">
    <property type="entry name" value="CONSERVED WITHIN P. AEROPHILUM"/>
    <property type="match status" value="1"/>
</dbReference>
<dbReference type="Pfam" id="PF02635">
    <property type="entry name" value="DsrE"/>
    <property type="match status" value="1"/>
</dbReference>
<dbReference type="InterPro" id="IPR003787">
    <property type="entry name" value="Sulphur_relay_DsrE/F-like"/>
</dbReference>
<reference evidence="3" key="1">
    <citation type="submission" date="2014-09" db="EMBL/GenBank/DDBJ databases">
        <authorList>
            <person name="Illeghems K.G."/>
        </authorList>
    </citation>
    <scope>NUCLEOTIDE SEQUENCE [LARGE SCALE GENOMIC DNA]</scope>
    <source>
        <strain evidence="3">LMG 23848T</strain>
    </source>
</reference>
<dbReference type="STRING" id="431306.AGA_1112"/>
<dbReference type="PATRIC" id="fig|431306.5.peg.1131"/>
<reference evidence="1" key="2">
    <citation type="submission" date="2014-09" db="EMBL/GenBank/DDBJ databases">
        <authorList>
            <person name="Magalhaes I.L.F."/>
            <person name="Oliveira U."/>
            <person name="Santos F.R."/>
            <person name="Vidigal T.H.D.A."/>
            <person name="Brescovit A.D."/>
            <person name="Santos A.J."/>
        </authorList>
    </citation>
    <scope>NUCLEOTIDE SEQUENCE</scope>
    <source>
        <strain evidence="1">LMG 23848T</strain>
    </source>
</reference>
<dbReference type="OrthoDB" id="7278589at2"/>
<dbReference type="EMBL" id="LN609302">
    <property type="protein sequence ID" value="CEF55034.1"/>
    <property type="molecule type" value="Genomic_DNA"/>
</dbReference>
<dbReference type="Proteomes" id="UP000657200">
    <property type="component" value="Unassembled WGS sequence"/>
</dbReference>
<keyword evidence="4" id="KW-1185">Reference proteome</keyword>
<dbReference type="AlphaFoldDB" id="A0A0U5BHU3"/>
<accession>A0A0U5BHU3</accession>
<evidence type="ECO:0000313" key="2">
    <source>
        <dbReference type="EMBL" id="NHO38712.1"/>
    </source>
</evidence>
<dbReference type="Gene3D" id="3.40.1260.10">
    <property type="entry name" value="DsrEFH-like"/>
    <property type="match status" value="1"/>
</dbReference>
<evidence type="ECO:0000313" key="4">
    <source>
        <dbReference type="Proteomes" id="UP000657200"/>
    </source>
</evidence>
<protein>
    <submittedName>
        <fullName evidence="1">Uncharacterized protein</fullName>
    </submittedName>
</protein>
<gene>
    <name evidence="1" type="ORF">AGA_1112</name>
    <name evidence="2" type="ORF">GOB80_03255</name>
</gene>